<organism evidence="1 2">
    <name type="scientific">Anabaena subtropica FACHB-260</name>
    <dbReference type="NCBI Taxonomy" id="2692884"/>
    <lineage>
        <taxon>Bacteria</taxon>
        <taxon>Bacillati</taxon>
        <taxon>Cyanobacteriota</taxon>
        <taxon>Cyanophyceae</taxon>
        <taxon>Nostocales</taxon>
        <taxon>Nostocaceae</taxon>
        <taxon>Anabaena</taxon>
    </lineage>
</organism>
<dbReference type="Proteomes" id="UP000607281">
    <property type="component" value="Unassembled WGS sequence"/>
</dbReference>
<proteinExistence type="predicted"/>
<reference evidence="1 2" key="1">
    <citation type="journal article" date="2020" name="ISME J.">
        <title>Comparative genomics reveals insights into cyanobacterial evolution and habitat adaptation.</title>
        <authorList>
            <person name="Chen M.Y."/>
            <person name="Teng W.K."/>
            <person name="Zhao L."/>
            <person name="Hu C.X."/>
            <person name="Zhou Y.K."/>
            <person name="Han B.P."/>
            <person name="Song L.R."/>
            <person name="Shu W.S."/>
        </authorList>
    </citation>
    <scope>NUCLEOTIDE SEQUENCE [LARGE SCALE GENOMIC DNA]</scope>
    <source>
        <strain evidence="1 2">FACHB-260</strain>
    </source>
</reference>
<protein>
    <submittedName>
        <fullName evidence="1">Uncharacterized protein</fullName>
    </submittedName>
</protein>
<gene>
    <name evidence="1" type="ORF">H6G18_12605</name>
</gene>
<dbReference type="RefSeq" id="WP_190407428.1">
    <property type="nucleotide sequence ID" value="NZ_JACJRF010000018.1"/>
</dbReference>
<sequence length="116" mass="12918">MSSTPLMLNLVEGSVSFSFSPQAARELKAAIDQLMERLRTVSTKPASGGRVTPQPPLEYRHTGEVFLEIFCNPNIWPTPFAAKVLLTVRDVSIRLTTEAELTRVIEDVNQYLEQVG</sequence>
<evidence type="ECO:0000313" key="2">
    <source>
        <dbReference type="Proteomes" id="UP000607281"/>
    </source>
</evidence>
<name>A0ABR8CP57_9NOST</name>
<evidence type="ECO:0000313" key="1">
    <source>
        <dbReference type="EMBL" id="MBD2344980.1"/>
    </source>
</evidence>
<keyword evidence="2" id="KW-1185">Reference proteome</keyword>
<accession>A0ABR8CP57</accession>
<dbReference type="EMBL" id="JACJRF010000018">
    <property type="protein sequence ID" value="MBD2344980.1"/>
    <property type="molecule type" value="Genomic_DNA"/>
</dbReference>
<comment type="caution">
    <text evidence="1">The sequence shown here is derived from an EMBL/GenBank/DDBJ whole genome shotgun (WGS) entry which is preliminary data.</text>
</comment>